<gene>
    <name evidence="6" type="ORF">BD310DRAFT_937928</name>
</gene>
<dbReference type="GO" id="GO:0010181">
    <property type="term" value="F:FMN binding"/>
    <property type="evidence" value="ECO:0007669"/>
    <property type="project" value="InterPro"/>
</dbReference>
<name>A0A4Q9PEZ8_9APHY</name>
<evidence type="ECO:0000256" key="4">
    <source>
        <dbReference type="ARBA" id="ARBA00023002"/>
    </source>
</evidence>
<dbReference type="InterPro" id="IPR013785">
    <property type="entry name" value="Aldolase_TIM"/>
</dbReference>
<evidence type="ECO:0000313" key="7">
    <source>
        <dbReference type="Proteomes" id="UP000292082"/>
    </source>
</evidence>
<dbReference type="InterPro" id="IPR001155">
    <property type="entry name" value="OxRdtase_FMN_N"/>
</dbReference>
<keyword evidence="2" id="KW-0285">Flavoprotein</keyword>
<evidence type="ECO:0000259" key="5">
    <source>
        <dbReference type="Pfam" id="PF00724"/>
    </source>
</evidence>
<accession>A0A4Q9PEZ8</accession>
<dbReference type="PANTHER" id="PTHR43656">
    <property type="entry name" value="BINDING OXIDOREDUCTASE, PUTATIVE (AFU_ORTHOLOGUE AFUA_2G08260)-RELATED"/>
    <property type="match status" value="1"/>
</dbReference>
<evidence type="ECO:0000313" key="6">
    <source>
        <dbReference type="EMBL" id="TBU53530.1"/>
    </source>
</evidence>
<dbReference type="EMBL" id="ML145212">
    <property type="protein sequence ID" value="TBU53530.1"/>
    <property type="molecule type" value="Genomic_DNA"/>
</dbReference>
<feature type="domain" description="NADH:flavin oxidoreductase/NADH oxidase N-terminal" evidence="5">
    <location>
        <begin position="136"/>
        <end position="410"/>
    </location>
</feature>
<evidence type="ECO:0000256" key="2">
    <source>
        <dbReference type="ARBA" id="ARBA00022630"/>
    </source>
</evidence>
<protein>
    <submittedName>
        <fullName evidence="6">FMN-linked oxidoreductase</fullName>
    </submittedName>
</protein>
<keyword evidence="3" id="KW-0288">FMN</keyword>
<keyword evidence="4" id="KW-0560">Oxidoreductase</keyword>
<evidence type="ECO:0000256" key="3">
    <source>
        <dbReference type="ARBA" id="ARBA00022643"/>
    </source>
</evidence>
<organism evidence="6 7">
    <name type="scientific">Dichomitus squalens</name>
    <dbReference type="NCBI Taxonomy" id="114155"/>
    <lineage>
        <taxon>Eukaryota</taxon>
        <taxon>Fungi</taxon>
        <taxon>Dikarya</taxon>
        <taxon>Basidiomycota</taxon>
        <taxon>Agaricomycotina</taxon>
        <taxon>Agaricomycetes</taxon>
        <taxon>Polyporales</taxon>
        <taxon>Polyporaceae</taxon>
        <taxon>Dichomitus</taxon>
    </lineage>
</organism>
<proteinExistence type="inferred from homology"/>
<dbReference type="InterPro" id="IPR051799">
    <property type="entry name" value="NADH_flavin_oxidoreductase"/>
</dbReference>
<comment type="similarity">
    <text evidence="1">Belongs to the NADH:flavin oxidoreductase/NADH oxidase family.</text>
</comment>
<dbReference type="PANTHER" id="PTHR43656:SF2">
    <property type="entry name" value="BINDING OXIDOREDUCTASE, PUTATIVE (AFU_ORTHOLOGUE AFUA_2G08260)-RELATED"/>
    <property type="match status" value="1"/>
</dbReference>
<dbReference type="SUPFAM" id="SSF51395">
    <property type="entry name" value="FMN-linked oxidoreductases"/>
    <property type="match status" value="1"/>
</dbReference>
<dbReference type="Gene3D" id="3.20.20.70">
    <property type="entry name" value="Aldolase class I"/>
    <property type="match status" value="1"/>
</dbReference>
<dbReference type="Proteomes" id="UP000292082">
    <property type="component" value="Unassembled WGS sequence"/>
</dbReference>
<sequence length="537" mass="59309">MAPYTDSNYADAQPLVDAEKILTPITLPCGRVVPNRLVKAPMYEHFAPLWGSGPHESFIALYQKWAAGGWGMIMTGNIQVAKDHLPLGRDLVVPDALSEETLAPWRELANTIHFGAPAASSSRIGLGGKDEDSRPLAIMQLSHGGRQSLNFYGGRRLFAPPLAPSPIRVGQMHKGQDGWLSRLAHWLFLQVPKEMTHEDIQRTIGQFVLGAQLAAQSGFDGIELHAAHGYLISEFISPKTNRRTDEYSADRDPLRFLREIVEAIRAPGVVPDDFVVGVKLNAADYARDTCELQENRALEHVREIGKWGLVDTIQVSGGDYEDPQFIDVALEYKSARQVVYESFAERSIDILSSCIPTATSRPPPLVLLTGGLNTLPRMSSALARDHAQLLGIGRLSVIHPHLPTKLSAALSRKDADFLRSEPWALSELGDPPSSYLSWRGLERALWYVCLLVWSYIPAKMPRVVGATANVNWYNYMMRRHALGQDLDFTVGTVGTMARFFLLPVPHASRTDGEGDWVWWISVAVVGVVLGMALGQVI</sequence>
<reference evidence="6 7" key="1">
    <citation type="submission" date="2019-01" db="EMBL/GenBank/DDBJ databases">
        <title>Draft genome sequences of three monokaryotic isolates of the white-rot basidiomycete fungus Dichomitus squalens.</title>
        <authorList>
            <consortium name="DOE Joint Genome Institute"/>
            <person name="Lopez S.C."/>
            <person name="Andreopoulos B."/>
            <person name="Pangilinan J."/>
            <person name="Lipzen A."/>
            <person name="Riley R."/>
            <person name="Ahrendt S."/>
            <person name="Ng V."/>
            <person name="Barry K."/>
            <person name="Daum C."/>
            <person name="Grigoriev I.V."/>
            <person name="Hilden K.S."/>
            <person name="Makela M.R."/>
            <person name="de Vries R.P."/>
        </authorList>
    </citation>
    <scope>NUCLEOTIDE SEQUENCE [LARGE SCALE GENOMIC DNA]</scope>
    <source>
        <strain evidence="6 7">CBS 464.89</strain>
    </source>
</reference>
<dbReference type="Pfam" id="PF00724">
    <property type="entry name" value="Oxidored_FMN"/>
    <property type="match status" value="1"/>
</dbReference>
<keyword evidence="7" id="KW-1185">Reference proteome</keyword>
<evidence type="ECO:0000256" key="1">
    <source>
        <dbReference type="ARBA" id="ARBA00005979"/>
    </source>
</evidence>
<dbReference type="AlphaFoldDB" id="A0A4Q9PEZ8"/>
<dbReference type="GO" id="GO:0016491">
    <property type="term" value="F:oxidoreductase activity"/>
    <property type="evidence" value="ECO:0007669"/>
    <property type="project" value="UniProtKB-KW"/>
</dbReference>